<dbReference type="SUPFAM" id="SSF54001">
    <property type="entry name" value="Cysteine proteinases"/>
    <property type="match status" value="1"/>
</dbReference>
<dbReference type="GO" id="GO:0008234">
    <property type="term" value="F:cysteine-type peptidase activity"/>
    <property type="evidence" value="ECO:0007669"/>
    <property type="project" value="InterPro"/>
</dbReference>
<keyword evidence="7" id="KW-1185">Reference proteome</keyword>
<evidence type="ECO:0000256" key="3">
    <source>
        <dbReference type="ARBA" id="ARBA00022801"/>
    </source>
</evidence>
<accession>A0A3M7PQI2</accession>
<sequence length="192" mass="21707">MNTNKSASKTTADSRTPTRGYDNLSQAKSMNTNKSASKSTADSNPICTQQSFIKSNLWFSQNDPKSQEAFLNHDDGLTVIVKGFGYEVNRLSLYDLLSGSKINDIIVNFYMKMLCNSNLNVKCSHIDSLIINKILDGNLRGVSKSVEKNSKTDFRLLFCPVLFNKNHWVLIYYDSIYNSNKEIIEKIRGVLK</sequence>
<dbReference type="AlphaFoldDB" id="A0A3M7PQI2"/>
<keyword evidence="2" id="KW-0645">Protease</keyword>
<feature type="non-terminal residue" evidence="6">
    <location>
        <position position="192"/>
    </location>
</feature>
<dbReference type="EMBL" id="REGN01009342">
    <property type="protein sequence ID" value="RNA01407.1"/>
    <property type="molecule type" value="Genomic_DNA"/>
</dbReference>
<evidence type="ECO:0000259" key="5">
    <source>
        <dbReference type="Pfam" id="PF02902"/>
    </source>
</evidence>
<comment type="similarity">
    <text evidence="1">Belongs to the peptidase C48 family.</text>
</comment>
<name>A0A3M7PQI2_BRAPC</name>
<dbReference type="Proteomes" id="UP000276133">
    <property type="component" value="Unassembled WGS sequence"/>
</dbReference>
<evidence type="ECO:0000313" key="6">
    <source>
        <dbReference type="EMBL" id="RNA01407.1"/>
    </source>
</evidence>
<gene>
    <name evidence="6" type="ORF">BpHYR1_027462</name>
</gene>
<evidence type="ECO:0000256" key="4">
    <source>
        <dbReference type="SAM" id="MobiDB-lite"/>
    </source>
</evidence>
<dbReference type="GO" id="GO:0006508">
    <property type="term" value="P:proteolysis"/>
    <property type="evidence" value="ECO:0007669"/>
    <property type="project" value="UniProtKB-KW"/>
</dbReference>
<dbReference type="InterPro" id="IPR003653">
    <property type="entry name" value="Peptidase_C48_C"/>
</dbReference>
<comment type="caution">
    <text evidence="6">The sequence shown here is derived from an EMBL/GenBank/DDBJ whole genome shotgun (WGS) entry which is preliminary data.</text>
</comment>
<reference evidence="6 7" key="1">
    <citation type="journal article" date="2018" name="Sci. Rep.">
        <title>Genomic signatures of local adaptation to the degree of environmental predictability in rotifers.</title>
        <authorList>
            <person name="Franch-Gras L."/>
            <person name="Hahn C."/>
            <person name="Garcia-Roger E.M."/>
            <person name="Carmona M.J."/>
            <person name="Serra M."/>
            <person name="Gomez A."/>
        </authorList>
    </citation>
    <scope>NUCLEOTIDE SEQUENCE [LARGE SCALE GENOMIC DNA]</scope>
    <source>
        <strain evidence="6">HYR1</strain>
    </source>
</reference>
<evidence type="ECO:0000256" key="2">
    <source>
        <dbReference type="ARBA" id="ARBA00022670"/>
    </source>
</evidence>
<dbReference type="Gene3D" id="3.40.395.10">
    <property type="entry name" value="Adenoviral Proteinase, Chain A"/>
    <property type="match status" value="1"/>
</dbReference>
<feature type="domain" description="Ubiquitin-like protease family profile" evidence="5">
    <location>
        <begin position="102"/>
        <end position="182"/>
    </location>
</feature>
<feature type="region of interest" description="Disordered" evidence="4">
    <location>
        <begin position="1"/>
        <end position="44"/>
    </location>
</feature>
<evidence type="ECO:0000313" key="7">
    <source>
        <dbReference type="Proteomes" id="UP000276133"/>
    </source>
</evidence>
<dbReference type="Pfam" id="PF02902">
    <property type="entry name" value="Peptidase_C48"/>
    <property type="match status" value="1"/>
</dbReference>
<organism evidence="6 7">
    <name type="scientific">Brachionus plicatilis</name>
    <name type="common">Marine rotifer</name>
    <name type="synonym">Brachionus muelleri</name>
    <dbReference type="NCBI Taxonomy" id="10195"/>
    <lineage>
        <taxon>Eukaryota</taxon>
        <taxon>Metazoa</taxon>
        <taxon>Spiralia</taxon>
        <taxon>Gnathifera</taxon>
        <taxon>Rotifera</taxon>
        <taxon>Eurotatoria</taxon>
        <taxon>Monogononta</taxon>
        <taxon>Pseudotrocha</taxon>
        <taxon>Ploima</taxon>
        <taxon>Brachionidae</taxon>
        <taxon>Brachionus</taxon>
    </lineage>
</organism>
<dbReference type="InterPro" id="IPR038765">
    <property type="entry name" value="Papain-like_cys_pep_sf"/>
</dbReference>
<protein>
    <recommendedName>
        <fullName evidence="5">Ubiquitin-like protease family profile domain-containing protein</fullName>
    </recommendedName>
</protein>
<evidence type="ECO:0000256" key="1">
    <source>
        <dbReference type="ARBA" id="ARBA00005234"/>
    </source>
</evidence>
<keyword evidence="3" id="KW-0378">Hydrolase</keyword>
<proteinExistence type="inferred from homology"/>